<evidence type="ECO:0000313" key="3">
    <source>
        <dbReference type="Proteomes" id="UP000502298"/>
    </source>
</evidence>
<evidence type="ECO:0000256" key="1">
    <source>
        <dbReference type="SAM" id="MobiDB-lite"/>
    </source>
</evidence>
<dbReference type="Proteomes" id="UP000502298">
    <property type="component" value="Chromosome"/>
</dbReference>
<dbReference type="KEGG" id="arca:HC352_02390"/>
<dbReference type="PROSITE" id="PS51257">
    <property type="entry name" value="PROKAR_LIPOPROTEIN"/>
    <property type="match status" value="1"/>
</dbReference>
<protein>
    <submittedName>
        <fullName evidence="2">Uncharacterized protein</fullName>
    </submittedName>
</protein>
<organism evidence="2 3">
    <name type="scientific">Arcanobacterium buesumense</name>
    <dbReference type="NCBI Taxonomy" id="2722751"/>
    <lineage>
        <taxon>Bacteria</taxon>
        <taxon>Bacillati</taxon>
        <taxon>Actinomycetota</taxon>
        <taxon>Actinomycetes</taxon>
        <taxon>Actinomycetales</taxon>
        <taxon>Actinomycetaceae</taxon>
        <taxon>Arcanobacterium</taxon>
    </lineage>
</organism>
<dbReference type="RefSeq" id="WP_168917416.1">
    <property type="nucleotide sequence ID" value="NZ_CP050804.1"/>
</dbReference>
<keyword evidence="3" id="KW-1185">Reference proteome</keyword>
<feature type="compositionally biased region" description="Low complexity" evidence="1">
    <location>
        <begin position="22"/>
        <end position="41"/>
    </location>
</feature>
<feature type="region of interest" description="Disordered" evidence="1">
    <location>
        <begin position="203"/>
        <end position="296"/>
    </location>
</feature>
<sequence>MARKYLSAFGALVLLFAGCGEDQPQPQSQQETPQASQQEDQLTTSLSETTLKRAIKSEDLVEEVRDGRLIIDGATLHMELPGDFSRQETKIPGRIGQWGSANQDRRAVLSVVGTAGVAPDAEKYAEYLRAAPSLAGMDVEYLGDVEFGEISAHHFRITGADAFVELFSCEFDGISYELTVKATDQAGIDQMRDFALATRVSPKDKRDLNGSAGSGDVVRSESTTQNYYEDDAPSLPRTGGSVENSEQSISPQPAVPDSQEAEVEQPLPAQPAPPATPPAPPADGNEEPNNPGEGAE</sequence>
<dbReference type="EMBL" id="CP050804">
    <property type="protein sequence ID" value="QJC21476.1"/>
    <property type="molecule type" value="Genomic_DNA"/>
</dbReference>
<dbReference type="AlphaFoldDB" id="A0A6H2EJG7"/>
<feature type="compositionally biased region" description="Polar residues" evidence="1">
    <location>
        <begin position="241"/>
        <end position="251"/>
    </location>
</feature>
<gene>
    <name evidence="2" type="ORF">HC352_02390</name>
</gene>
<reference evidence="2 3" key="1">
    <citation type="submission" date="2020-03" db="EMBL/GenBank/DDBJ databases">
        <title>Complete genome of Arcanobacterium buesumensis sp. nov. strain 2701.</title>
        <authorList>
            <person name="Borowiak M."/>
            <person name="Alssahen M."/>
            <person name="Laemmler C."/>
            <person name="Malorny B."/>
            <person name="Hassan A."/>
            <person name="Prenger-Berninghoff E."/>
            <person name="Ploetz M."/>
            <person name="Abdulmawjood A."/>
        </authorList>
    </citation>
    <scope>NUCLEOTIDE SEQUENCE [LARGE SCALE GENOMIC DNA]</scope>
    <source>
        <strain evidence="2 3">2701</strain>
    </source>
</reference>
<proteinExistence type="predicted"/>
<feature type="compositionally biased region" description="Low complexity" evidence="1">
    <location>
        <begin position="287"/>
        <end position="296"/>
    </location>
</feature>
<name>A0A6H2EJG7_9ACTO</name>
<feature type="region of interest" description="Disordered" evidence="1">
    <location>
        <begin position="22"/>
        <end position="46"/>
    </location>
</feature>
<feature type="compositionally biased region" description="Pro residues" evidence="1">
    <location>
        <begin position="268"/>
        <end position="281"/>
    </location>
</feature>
<evidence type="ECO:0000313" key="2">
    <source>
        <dbReference type="EMBL" id="QJC21476.1"/>
    </source>
</evidence>
<accession>A0A6H2EJG7</accession>